<dbReference type="SMART" id="SM00192">
    <property type="entry name" value="LDLa"/>
    <property type="match status" value="8"/>
</dbReference>
<feature type="disulfide bond" evidence="2">
    <location>
        <begin position="2316"/>
        <end position="2334"/>
    </location>
</feature>
<feature type="domain" description="MAM" evidence="4">
    <location>
        <begin position="322"/>
        <end position="484"/>
    </location>
</feature>
<feature type="disulfide bond" evidence="2">
    <location>
        <begin position="2309"/>
        <end position="2321"/>
    </location>
</feature>
<dbReference type="PROSITE" id="PS01209">
    <property type="entry name" value="LDLRA_1"/>
    <property type="match status" value="2"/>
</dbReference>
<dbReference type="SMART" id="SM00137">
    <property type="entry name" value="MAM"/>
    <property type="match status" value="12"/>
</dbReference>
<feature type="disulfide bond" evidence="2">
    <location>
        <begin position="723"/>
        <end position="735"/>
    </location>
</feature>
<dbReference type="InterPro" id="IPR000998">
    <property type="entry name" value="MAM_dom"/>
</dbReference>
<feature type="disulfide bond" evidence="2">
    <location>
        <begin position="1907"/>
        <end position="1922"/>
    </location>
</feature>
<feature type="disulfide bond" evidence="2">
    <location>
        <begin position="2107"/>
        <end position="2125"/>
    </location>
</feature>
<feature type="disulfide bond" evidence="2">
    <location>
        <begin position="730"/>
        <end position="748"/>
    </location>
</feature>
<keyword evidence="1 2" id="KW-1015">Disulfide bond</keyword>
<feature type="domain" description="MAM" evidence="4">
    <location>
        <begin position="1000"/>
        <end position="1164"/>
    </location>
</feature>
<evidence type="ECO:0000313" key="6">
    <source>
        <dbReference type="Proteomes" id="UP000821853"/>
    </source>
</evidence>
<feature type="domain" description="MAM" evidence="4">
    <location>
        <begin position="2344"/>
        <end position="2500"/>
    </location>
</feature>
<feature type="domain" description="MAM" evidence="4">
    <location>
        <begin position="832"/>
        <end position="998"/>
    </location>
</feature>
<dbReference type="InterPro" id="IPR013320">
    <property type="entry name" value="ConA-like_dom_sf"/>
</dbReference>
<dbReference type="Gene3D" id="2.60.120.200">
    <property type="match status" value="16"/>
</dbReference>
<evidence type="ECO:0000256" key="2">
    <source>
        <dbReference type="PROSITE-ProRule" id="PRU00124"/>
    </source>
</evidence>
<dbReference type="PROSITE" id="PS50060">
    <property type="entry name" value="MAM_2"/>
    <property type="match status" value="17"/>
</dbReference>
<feature type="disulfide bond" evidence="2">
    <location>
        <begin position="2328"/>
        <end position="2343"/>
    </location>
</feature>
<dbReference type="VEuPathDB" id="VectorBase:HLOH_048235"/>
<dbReference type="PANTHER" id="PTHR23282:SF101">
    <property type="entry name" value="MAM DOMAIN-CONTAINING PROTEIN"/>
    <property type="match status" value="1"/>
</dbReference>
<feature type="domain" description="MAM" evidence="4">
    <location>
        <begin position="1166"/>
        <end position="1334"/>
    </location>
</feature>
<comment type="caution">
    <text evidence="5">The sequence shown here is derived from an EMBL/GenBank/DDBJ whole genome shotgun (WGS) entry which is preliminary data.</text>
</comment>
<dbReference type="InterPro" id="IPR002172">
    <property type="entry name" value="LDrepeatLR_classA_rpt"/>
</dbReference>
<feature type="domain" description="MAM" evidence="4">
    <location>
        <begin position="109"/>
        <end position="283"/>
    </location>
</feature>
<dbReference type="InterPro" id="IPR023415">
    <property type="entry name" value="LDLR_class-A_CS"/>
</dbReference>
<evidence type="ECO:0000259" key="4">
    <source>
        <dbReference type="PROSITE" id="PS50060"/>
    </source>
</evidence>
<dbReference type="PROSITE" id="PS50068">
    <property type="entry name" value="LDLRA_2"/>
    <property type="match status" value="7"/>
</dbReference>
<keyword evidence="6" id="KW-1185">Reference proteome</keyword>
<feature type="domain" description="MAM" evidence="4">
    <location>
        <begin position="2758"/>
        <end position="2926"/>
    </location>
</feature>
<feature type="disulfide bond" evidence="2">
    <location>
        <begin position="2729"/>
        <end position="2747"/>
    </location>
</feature>
<name>A0A9J6FEI9_HAELO</name>
<sequence>MVSADSKWTPPQEEAGASPDPTKKHAALSTQYRDHTFWPSQVRASGSTAFVVQAMLYGVPSTGWLYGSSTIQSASLHEVLITAEVEQGGLVAAGIDDISITDGECPEPGHCDFEGPDLCGWQNADSGVQRLWARNRGSTTMSSSGPRADHTLQTADGTYLYLDGRNSSGRKSYTGILQSQPLRGSNEYCFSFWLHMSGTGVGNGTSSLRVSIVYTDEGKEKRQSLTSISGSQERQWRRIKVSVNSGESSPSEFSILVAGTTGGPEGGDIALDDIEISPGACHSNLQAQTFMCHDGITLLNISQVCDFKKDCPRSGDDEQLCGQCDFDIDSCGWFSHPDPAAWSWTIAKNARQTPLLPSKDHSRGDESGGFIYGAGHAFQVGARKFLKSPNGTHQLKRSAKDCTLTFWYFTSGYSNELSVHKHILGYDATVWLVSSDGSGIWKKGEAAIGRSYSEFGLAFETISGLSPSETFAALDNINFEKCALPEPSHGNITCSEGFLCAESKLCIRKTRLCDYNDDCGDGSDETIETCRNYTSCTFEQESDVCAWQPDNAEHKKKSLAWRVSAVPYQKAVPNTGPYVDHTKAGTALGRILLLQPRQRHHLNGSAIYRSPNYIARNGSCTLTLHFYLHGRDVEGIALFAQYQNYTRKPQWKRLFEFKGERGQRWLRASAIVHADKPFCFVLEGTVGSGYASEVAVDDIVVSPGCVPYNDALPNPPPPPMPQCKPAQYACRDGGCIPYQQVCDFEPDCLDGSDEEMCGPCSFENGTCGWLDASKGIISWQIMQAVDWSELGIDHTTKHPAGHFMALEERRRLCSIAIDDIAFTDCRPSSVLVDCSFDNPTFYNGLCHWRNTLASAYEWKVTFPGEDYDGVGPTADHTSGRGGYALFSWKEGLAPDTVVSLESAKIKPQKSDISCLSFWYSMNSAEALNLVVTVDSTESSTGKFIRKTVEKMGWNFGELPVSLQEPYSVKISAVSTDKPAVYGFVAIDDVVLTEGSCHRAGFCDFEINFCNWKPSKEGLSIGWTRRSAAAHPTAGPSYDHSLETADGHYALFVPKRQGDRASLSSPVFQKTENRCLRFWFNMAGNSAGTLSVFQWLNGSSSTDNVRPIWKRSGDQLGAWRQGHVVLRSRDGYQVVIEAFAGSSNTGNASYIALDDVEFSLEPCEETVTCNFESGSCGWLSNTSDSHLPWVRTTGFAGVTLGGPGADLTTSSPHGSYMLASASHTSQGAEMVLVSDTVDIRIQMGYCFSLWYTFRNAVNSSLLVKRLKHGEAESEEVLATLSRTIIWTKYALASQTDQEQQVSFRLVAKLGGQSNTSAPSGIAVDEVEFFYGSCEEGGRLSVSAEVAPRYPPHPLDCDFEDDNCAWNCTGNSHSVWIRRRGGSPHGLEHVLPETDHTKKSIYGSFAYLDFAFPNMSENFVAGENAILSSQFPLHVGGDGACLKFWFFAFGNSIAPLGVRETDAITRGSRVIWTKADSGGPQWNYAQVRLEGDRALYLAFWSLKTPNGHIALDDIAVNSGNCPMPAICDFETDDCGWRTQEGTEQLRWQRLTALDVTNGTDHTLGSEYGHVFGVTTSSDEARKGQMWSHFTTLCFRKYPICSMVFRSLTVGSMRWHSHMNDMSIGITVTTFSRTHEEADRCVRFWYQLSNGHQLSVGTSQGVTMRTEATFRESQLANTAGWHPAQVNLRFLPAAPFEYFLQATLGATGGVVTVDDFQTHSLCPSLGSCDFETDFCFWENEAQSPVGPVWDRIPGRFHMFGPDVDHTLGASYGIYAAIGSSGDTTDAPSYLLSPLLTDCNNICFSFWSYHTGTLPHMLSLFLRTESGDDLVEHFVAADVSARWVQARANVSTEAAECRLGFKVDFPPRHAAVFAIDDLVVSGGPCGLPEDANHPEFSCDNETKHLTRDRLCNFEADCLDGKDEENCGTECDFESNGTCSWKTAGLGAVWAPEQARNNAIREPVKDHTTLSDTGTFLRLKVWPAYENERTAEIVSPNLIDASPTCTLGFWYYTTLASQSTAVKVTYKMLSNLRLEDTTVLMLRGHNGTLERQQWKYATARIGRVSERFSVKLVGKFESFDETFAIDDLKFSGCEKSNIAGTVKQCPPHFFACANGNCIRKNLVCDFNDDCGDMSDESSNWELRLSKDKTSLPPDDLRDHTTNTVYGNFLRFKFPKKSAKKVELFSPIVEVTKSNTCFLRFFYAYQTRFSHLDYSLYSLNAGSLAVYARFDLLGEKRLLWKTSQVFGQYYERKILQIKDISDPLQIVIEARSGDDIHGAWAIDDVSFTDGCNISSVAALPVLASEATTKPPSGLCKPTEFTCPDQTCIPLTHVCNFAPDCKDGADEAICATCDFNSGTCGWRDTSVGRYSWQRLRSSENGTGPSTDSSGNGFFMGVRPGSGIVSDTAVLRSVEHGPSAATCYLEMFYYASNVPARAEILRLSVVEKNSSRSTLLALRKFETGEWKKVTVKIGQRTHGGWHLRLEATPPTPQSGLAVDQISLLQCGRHAPLGTDCESKGQFSCKGSPGICFHNSQLCDWNLDCPDGYDEVNCSRFPERCSFEDGFCGWQDEPGEGHSHWTIISGSVGADSNGPGFDHTFGNESGHFLYLKKTDPKSEASLKSVSFESTTTLKCRLRFWHVISELAELDISISSKTQSHVLKKMTAGNENGTVSKWQKADFALSSPDEFEVVFQGRTQGSIAIDDVSFTPDCSVSHSSVVPTVSPVTQCNNVTEFKCNDNSCIPSEMTCDFKADCPFGADESTCPSSCSFEQGDCGWNSPDLPLRVGWHSMTAMEAVEKTRNSPSKDVTTNSSSGHFLFFYMAYDGDKIENPIRMFSPHYQQSTPDCKVSFYHWLTIPIIHVRLLLVMNGSEDILLWERTSQRLAESWTAEKVGIGRRKNPFRLAFEIESPSRKRDAILYDDCGDGSDEEGCSNQRITFDDEKTGTLVLEKPKREETEGSLQFARGRSPLRKDDDTGALFDHTTFNNTGAYLQFGGGFHGFNKMATLSSMTVLAGECRVTFHYYMFGRQVNSLSLHMRYFKDTSDAAKEVWHRDGSQGDFWQRQHVDMTDQRDRQLVFALRSGNGPKDAIALDDISFSRNCSPWGTDGYRDFLRQANRALRPNIDHSDGTQEGWYALANSAFGGESDASLLYSPRPLSRTAGSCRLQAWYYCSDDCRLQLLLYPTTADGLSERPLWTAFRERALTS</sequence>
<dbReference type="InterPro" id="IPR036055">
    <property type="entry name" value="LDL_receptor-like_sf"/>
</dbReference>
<dbReference type="GO" id="GO:0016020">
    <property type="term" value="C:membrane"/>
    <property type="evidence" value="ECO:0007669"/>
    <property type="project" value="InterPro"/>
</dbReference>
<feature type="domain" description="MAM" evidence="4">
    <location>
        <begin position="758"/>
        <end position="807"/>
    </location>
</feature>
<comment type="caution">
    <text evidence="2">Lacks conserved residue(s) required for the propagation of feature annotation.</text>
</comment>
<dbReference type="SUPFAM" id="SSF57424">
    <property type="entry name" value="LDL receptor-like module"/>
    <property type="match status" value="5"/>
</dbReference>
<dbReference type="Proteomes" id="UP000821853">
    <property type="component" value="Chromosome 1"/>
</dbReference>
<evidence type="ECO:0000313" key="5">
    <source>
        <dbReference type="EMBL" id="KAH9361357.1"/>
    </source>
</evidence>
<accession>A0A9J6FEI9</accession>
<dbReference type="OrthoDB" id="6516200at2759"/>
<dbReference type="PANTHER" id="PTHR23282">
    <property type="entry name" value="APICAL ENDOSOMAL GLYCOPROTEIN PRECURSOR"/>
    <property type="match status" value="1"/>
</dbReference>
<dbReference type="Pfam" id="PF00629">
    <property type="entry name" value="MAM"/>
    <property type="match status" value="14"/>
</dbReference>
<feature type="disulfide bond" evidence="2">
    <location>
        <begin position="2100"/>
        <end position="2112"/>
    </location>
</feature>
<feature type="domain" description="MAM" evidence="4">
    <location>
        <begin position="1924"/>
        <end position="2090"/>
    </location>
</feature>
<evidence type="ECO:0000256" key="1">
    <source>
        <dbReference type="ARBA" id="ARBA00023157"/>
    </source>
</evidence>
<dbReference type="PRINTS" id="PR00261">
    <property type="entry name" value="LDLRECEPTOR"/>
</dbReference>
<feature type="disulfide bond" evidence="2">
    <location>
        <begin position="494"/>
        <end position="506"/>
    </location>
</feature>
<evidence type="ECO:0000256" key="3">
    <source>
        <dbReference type="SAM" id="MobiDB-lite"/>
    </source>
</evidence>
<feature type="domain" description="MAM" evidence="4">
    <location>
        <begin position="2550"/>
        <end position="2706"/>
    </location>
</feature>
<dbReference type="EMBL" id="JABSTR010000001">
    <property type="protein sequence ID" value="KAH9361357.1"/>
    <property type="molecule type" value="Genomic_DNA"/>
</dbReference>
<feature type="domain" description="MAM" evidence="4">
    <location>
        <begin position="1723"/>
        <end position="1883"/>
    </location>
</feature>
<feature type="domain" description="MAM" evidence="4">
    <location>
        <begin position="58"/>
        <end position="107"/>
    </location>
</feature>
<reference evidence="5 6" key="1">
    <citation type="journal article" date="2020" name="Cell">
        <title>Large-Scale Comparative Analyses of Tick Genomes Elucidate Their Genetic Diversity and Vector Capacities.</title>
        <authorList>
            <consortium name="Tick Genome and Microbiome Consortium (TIGMIC)"/>
            <person name="Jia N."/>
            <person name="Wang J."/>
            <person name="Shi W."/>
            <person name="Du L."/>
            <person name="Sun Y."/>
            <person name="Zhan W."/>
            <person name="Jiang J.F."/>
            <person name="Wang Q."/>
            <person name="Zhang B."/>
            <person name="Ji P."/>
            <person name="Bell-Sakyi L."/>
            <person name="Cui X.M."/>
            <person name="Yuan T.T."/>
            <person name="Jiang B.G."/>
            <person name="Yang W.F."/>
            <person name="Lam T.T."/>
            <person name="Chang Q.C."/>
            <person name="Ding S.J."/>
            <person name="Wang X.J."/>
            <person name="Zhu J.G."/>
            <person name="Ruan X.D."/>
            <person name="Zhao L."/>
            <person name="Wei J.T."/>
            <person name="Ye R.Z."/>
            <person name="Que T.C."/>
            <person name="Du C.H."/>
            <person name="Zhou Y.H."/>
            <person name="Cheng J.X."/>
            <person name="Dai P.F."/>
            <person name="Guo W.B."/>
            <person name="Han X.H."/>
            <person name="Huang E.J."/>
            <person name="Li L.F."/>
            <person name="Wei W."/>
            <person name="Gao Y.C."/>
            <person name="Liu J.Z."/>
            <person name="Shao H.Z."/>
            <person name="Wang X."/>
            <person name="Wang C.C."/>
            <person name="Yang T.C."/>
            <person name="Huo Q.B."/>
            <person name="Li W."/>
            <person name="Chen H.Y."/>
            <person name="Chen S.E."/>
            <person name="Zhou L.G."/>
            <person name="Ni X.B."/>
            <person name="Tian J.H."/>
            <person name="Sheng Y."/>
            <person name="Liu T."/>
            <person name="Pan Y.S."/>
            <person name="Xia L.Y."/>
            <person name="Li J."/>
            <person name="Zhao F."/>
            <person name="Cao W.C."/>
        </authorList>
    </citation>
    <scope>NUCLEOTIDE SEQUENCE [LARGE SCALE GENOMIC DNA]</scope>
    <source>
        <strain evidence="5">HaeL-2018</strain>
    </source>
</reference>
<gene>
    <name evidence="5" type="ORF">HPB48_019773</name>
</gene>
<dbReference type="Pfam" id="PF00057">
    <property type="entry name" value="Ldl_recept_a"/>
    <property type="match status" value="4"/>
</dbReference>
<dbReference type="Gene3D" id="4.10.400.10">
    <property type="entry name" value="Low-density Lipoprotein Receptor"/>
    <property type="match status" value="6"/>
</dbReference>
<feature type="disulfide bond" evidence="2">
    <location>
        <begin position="2530"/>
        <end position="2545"/>
    </location>
</feature>
<feature type="disulfide bond" evidence="2">
    <location>
        <begin position="2741"/>
        <end position="2756"/>
    </location>
</feature>
<feature type="region of interest" description="Disordered" evidence="3">
    <location>
        <begin position="1"/>
        <end position="28"/>
    </location>
</feature>
<dbReference type="InterPro" id="IPR051560">
    <property type="entry name" value="MAM_domain-containing"/>
</dbReference>
<feature type="disulfide bond" evidence="2">
    <location>
        <begin position="742"/>
        <end position="757"/>
    </location>
</feature>
<feature type="domain" description="MAM" evidence="4">
    <location>
        <begin position="2973"/>
        <end position="3095"/>
    </location>
</feature>
<protein>
    <recommendedName>
        <fullName evidence="4">MAM domain-containing protein</fullName>
    </recommendedName>
</protein>
<organism evidence="5 6">
    <name type="scientific">Haemaphysalis longicornis</name>
    <name type="common">Bush tick</name>
    <dbReference type="NCBI Taxonomy" id="44386"/>
    <lineage>
        <taxon>Eukaryota</taxon>
        <taxon>Metazoa</taxon>
        <taxon>Ecdysozoa</taxon>
        <taxon>Arthropoda</taxon>
        <taxon>Chelicerata</taxon>
        <taxon>Arachnida</taxon>
        <taxon>Acari</taxon>
        <taxon>Parasitiformes</taxon>
        <taxon>Ixodida</taxon>
        <taxon>Ixodoidea</taxon>
        <taxon>Ixodidae</taxon>
        <taxon>Haemaphysalinae</taxon>
        <taxon>Haemaphysalis</taxon>
    </lineage>
</organism>
<dbReference type="CDD" id="cd06263">
    <property type="entry name" value="MAM"/>
    <property type="match status" value="7"/>
</dbReference>
<proteinExistence type="predicted"/>
<dbReference type="SUPFAM" id="SSF49899">
    <property type="entry name" value="Concanavalin A-like lectins/glucanases"/>
    <property type="match status" value="14"/>
</dbReference>
<dbReference type="CDD" id="cd00112">
    <property type="entry name" value="LDLa"/>
    <property type="match status" value="6"/>
</dbReference>
<feature type="domain" description="MAM" evidence="4">
    <location>
        <begin position="534"/>
        <end position="707"/>
    </location>
</feature>
<dbReference type="OMA" id="DPGLEFQ"/>
<feature type="domain" description="MAM" evidence="4">
    <location>
        <begin position="1523"/>
        <end position="1721"/>
    </location>
</feature>
<feature type="domain" description="MAM" evidence="4">
    <location>
        <begin position="2117"/>
        <end position="2287"/>
    </location>
</feature>
<feature type="domain" description="MAM" evidence="4">
    <location>
        <begin position="1353"/>
        <end position="1521"/>
    </location>
</feature>